<protein>
    <submittedName>
        <fullName evidence="2">Uncharacterized protein</fullName>
    </submittedName>
</protein>
<dbReference type="EMBL" id="CADCTC010000030">
    <property type="protein sequence ID" value="CAA9220429.1"/>
    <property type="molecule type" value="Genomic_DNA"/>
</dbReference>
<accession>A0A6J4HG61</accession>
<proteinExistence type="predicted"/>
<feature type="non-terminal residue" evidence="2">
    <location>
        <position position="1"/>
    </location>
</feature>
<reference evidence="2" key="1">
    <citation type="submission" date="2020-02" db="EMBL/GenBank/DDBJ databases">
        <authorList>
            <person name="Meier V. D."/>
        </authorList>
    </citation>
    <scope>NUCLEOTIDE SEQUENCE</scope>
    <source>
        <strain evidence="2">AVDCRST_MAG77</strain>
    </source>
</reference>
<dbReference type="AlphaFoldDB" id="A0A6J4HG61"/>
<evidence type="ECO:0000256" key="1">
    <source>
        <dbReference type="SAM" id="MobiDB-lite"/>
    </source>
</evidence>
<feature type="compositionally biased region" description="Low complexity" evidence="1">
    <location>
        <begin position="50"/>
        <end position="66"/>
    </location>
</feature>
<gene>
    <name evidence="2" type="ORF">AVDCRST_MAG77-413</name>
</gene>
<feature type="region of interest" description="Disordered" evidence="1">
    <location>
        <begin position="36"/>
        <end position="85"/>
    </location>
</feature>
<evidence type="ECO:0000313" key="2">
    <source>
        <dbReference type="EMBL" id="CAA9220429.1"/>
    </source>
</evidence>
<organism evidence="2">
    <name type="scientific">uncultured Chloroflexota bacterium</name>
    <dbReference type="NCBI Taxonomy" id="166587"/>
    <lineage>
        <taxon>Bacteria</taxon>
        <taxon>Bacillati</taxon>
        <taxon>Chloroflexota</taxon>
        <taxon>environmental samples</taxon>
    </lineage>
</organism>
<name>A0A6J4HG61_9CHLR</name>
<sequence>AGEWTCRRCGRWCTGRRRRGSVSAGTRCGCWRGAGPPPTWPSRSSGTRIRLGSGAAGSAGTALRASPSSTVVDPPRPRPCPAGGA</sequence>
<feature type="non-terminal residue" evidence="2">
    <location>
        <position position="85"/>
    </location>
</feature>